<sequence length="144" mass="16865">MSGRLPYVKRKFYPHMIFDEAELWTDFINKYPERFDTVDYDFRVGEGVVLAADNDEEFIRMAKMLSQKRIDVIAWNDEQPTIIEVKTRVGLGTLGQLLGYKLLFKREFTIFPDPDLMVVTKLIDPDDTYILLQNRIKIAVLKNA</sequence>
<comment type="caution">
    <text evidence="1">The sequence shown here is derived from an EMBL/GenBank/DDBJ whole genome shotgun (WGS) entry which is preliminary data.</text>
</comment>
<gene>
    <name evidence="1" type="ORF">LCGC14_2085570</name>
</gene>
<name>A0A0F9F1M0_9ZZZZ</name>
<dbReference type="EMBL" id="LAZR01025293">
    <property type="protein sequence ID" value="KKL72371.1"/>
    <property type="molecule type" value="Genomic_DNA"/>
</dbReference>
<reference evidence="1" key="1">
    <citation type="journal article" date="2015" name="Nature">
        <title>Complex archaea that bridge the gap between prokaryotes and eukaryotes.</title>
        <authorList>
            <person name="Spang A."/>
            <person name="Saw J.H."/>
            <person name="Jorgensen S.L."/>
            <person name="Zaremba-Niedzwiedzka K."/>
            <person name="Martijn J."/>
            <person name="Lind A.E."/>
            <person name="van Eijk R."/>
            <person name="Schleper C."/>
            <person name="Guy L."/>
            <person name="Ettema T.J."/>
        </authorList>
    </citation>
    <scope>NUCLEOTIDE SEQUENCE</scope>
</reference>
<accession>A0A0F9F1M0</accession>
<protein>
    <submittedName>
        <fullName evidence="1">Uncharacterized protein</fullName>
    </submittedName>
</protein>
<evidence type="ECO:0000313" key="1">
    <source>
        <dbReference type="EMBL" id="KKL72371.1"/>
    </source>
</evidence>
<proteinExistence type="predicted"/>
<dbReference type="AlphaFoldDB" id="A0A0F9F1M0"/>
<organism evidence="1">
    <name type="scientific">marine sediment metagenome</name>
    <dbReference type="NCBI Taxonomy" id="412755"/>
    <lineage>
        <taxon>unclassified sequences</taxon>
        <taxon>metagenomes</taxon>
        <taxon>ecological metagenomes</taxon>
    </lineage>
</organism>